<dbReference type="Gene3D" id="1.10.10.10">
    <property type="entry name" value="Winged helix-like DNA-binding domain superfamily/Winged helix DNA-binding domain"/>
    <property type="match status" value="1"/>
</dbReference>
<keyword evidence="3" id="KW-0822">Tryptophan biosynthesis</keyword>
<evidence type="ECO:0000259" key="10">
    <source>
        <dbReference type="PROSITE" id="PS50931"/>
    </source>
</evidence>
<dbReference type="GO" id="GO:0000162">
    <property type="term" value="P:L-tryptophan biosynthetic process"/>
    <property type="evidence" value="ECO:0007669"/>
    <property type="project" value="UniProtKB-KW"/>
</dbReference>
<dbReference type="Pfam" id="PF00126">
    <property type="entry name" value="HTH_1"/>
    <property type="match status" value="1"/>
</dbReference>
<dbReference type="GO" id="GO:0009891">
    <property type="term" value="P:positive regulation of biosynthetic process"/>
    <property type="evidence" value="ECO:0007669"/>
    <property type="project" value="UniProtKB-ARBA"/>
</dbReference>
<dbReference type="InterPro" id="IPR005119">
    <property type="entry name" value="LysR_subst-bd"/>
</dbReference>
<dbReference type="InterPro" id="IPR058163">
    <property type="entry name" value="LysR-type_TF_proteobact-type"/>
</dbReference>
<evidence type="ECO:0000256" key="1">
    <source>
        <dbReference type="ARBA" id="ARBA00009437"/>
    </source>
</evidence>
<dbReference type="SUPFAM" id="SSF46785">
    <property type="entry name" value="Winged helix' DNA-binding domain"/>
    <property type="match status" value="1"/>
</dbReference>
<gene>
    <name evidence="11" type="ORF">PtoMrB4_50370</name>
</gene>
<keyword evidence="5" id="KW-0238">DNA-binding</keyword>
<comment type="similarity">
    <text evidence="1">Belongs to the LysR transcriptional regulatory family.</text>
</comment>
<dbReference type="InterPro" id="IPR000847">
    <property type="entry name" value="LysR_HTH_N"/>
</dbReference>
<dbReference type="PROSITE" id="PS50931">
    <property type="entry name" value="HTH_LYSR"/>
    <property type="match status" value="1"/>
</dbReference>
<evidence type="ECO:0000256" key="4">
    <source>
        <dbReference type="ARBA" id="ARBA00023015"/>
    </source>
</evidence>
<dbReference type="PRINTS" id="PR00039">
    <property type="entry name" value="HTHLYSR"/>
</dbReference>
<organism evidence="11 12">
    <name type="scientific">Metapseudomonas otitidis</name>
    <dbReference type="NCBI Taxonomy" id="319939"/>
    <lineage>
        <taxon>Bacteria</taxon>
        <taxon>Pseudomonadati</taxon>
        <taxon>Pseudomonadota</taxon>
        <taxon>Gammaproteobacteria</taxon>
        <taxon>Pseudomonadales</taxon>
        <taxon>Pseudomonadaceae</taxon>
        <taxon>Metapseudomonas</taxon>
    </lineage>
</organism>
<accession>A0A679GV80</accession>
<dbReference type="GO" id="GO:0043565">
    <property type="term" value="F:sequence-specific DNA binding"/>
    <property type="evidence" value="ECO:0007669"/>
    <property type="project" value="TreeGrafter"/>
</dbReference>
<dbReference type="KEGG" id="poj:PtoMrB4_50370"/>
<evidence type="ECO:0000256" key="9">
    <source>
        <dbReference type="ARBA" id="ARBA00077124"/>
    </source>
</evidence>
<protein>
    <recommendedName>
        <fullName evidence="8">HTH-type transcriptional regulator TrpI</fullName>
    </recommendedName>
    <alternativeName>
        <fullName evidence="9">TrpBA operon transcriptional activator</fullName>
    </alternativeName>
</protein>
<evidence type="ECO:0000313" key="12">
    <source>
        <dbReference type="Proteomes" id="UP000501237"/>
    </source>
</evidence>
<dbReference type="GO" id="GO:0003700">
    <property type="term" value="F:DNA-binding transcription factor activity"/>
    <property type="evidence" value="ECO:0007669"/>
    <property type="project" value="InterPro"/>
</dbReference>
<dbReference type="Gene3D" id="3.40.190.10">
    <property type="entry name" value="Periplasmic binding protein-like II"/>
    <property type="match status" value="2"/>
</dbReference>
<dbReference type="GO" id="GO:0006351">
    <property type="term" value="P:DNA-templated transcription"/>
    <property type="evidence" value="ECO:0007669"/>
    <property type="project" value="TreeGrafter"/>
</dbReference>
<evidence type="ECO:0000256" key="2">
    <source>
        <dbReference type="ARBA" id="ARBA00022491"/>
    </source>
</evidence>
<evidence type="ECO:0000256" key="5">
    <source>
        <dbReference type="ARBA" id="ARBA00023125"/>
    </source>
</evidence>
<dbReference type="SUPFAM" id="SSF53850">
    <property type="entry name" value="Periplasmic binding protein-like II"/>
    <property type="match status" value="1"/>
</dbReference>
<evidence type="ECO:0000256" key="3">
    <source>
        <dbReference type="ARBA" id="ARBA00022822"/>
    </source>
</evidence>
<reference evidence="11 12" key="1">
    <citation type="journal article" date="2020" name="Microbiol. Resour. Announc.">
        <title>Complete genome sequence of Pseudomonas otitidis strain MrB4, isolated from Lake Biwa in Japan.</title>
        <authorList>
            <person name="Miyazaki K."/>
            <person name="Hase E."/>
            <person name="Maruya T."/>
        </authorList>
    </citation>
    <scope>NUCLEOTIDE SEQUENCE [LARGE SCALE GENOMIC DNA]</scope>
    <source>
        <strain evidence="11 12">MrB4</strain>
    </source>
</reference>
<dbReference type="EMBL" id="AP022642">
    <property type="protein sequence ID" value="BCA31060.1"/>
    <property type="molecule type" value="Genomic_DNA"/>
</dbReference>
<evidence type="ECO:0000313" key="11">
    <source>
        <dbReference type="EMBL" id="BCA31060.1"/>
    </source>
</evidence>
<dbReference type="Pfam" id="PF03466">
    <property type="entry name" value="LysR_substrate"/>
    <property type="match status" value="1"/>
</dbReference>
<evidence type="ECO:0000256" key="7">
    <source>
        <dbReference type="ARBA" id="ARBA00023163"/>
    </source>
</evidence>
<dbReference type="AlphaFoldDB" id="A0A679GV80"/>
<dbReference type="FunFam" id="1.10.10.10:FF:000038">
    <property type="entry name" value="Glycine cleavage system transcriptional activator"/>
    <property type="match status" value="1"/>
</dbReference>
<dbReference type="FunFam" id="3.40.190.10:FF:000017">
    <property type="entry name" value="Glycine cleavage system transcriptional activator"/>
    <property type="match status" value="1"/>
</dbReference>
<evidence type="ECO:0000256" key="6">
    <source>
        <dbReference type="ARBA" id="ARBA00023141"/>
    </source>
</evidence>
<dbReference type="InterPro" id="IPR036388">
    <property type="entry name" value="WH-like_DNA-bd_sf"/>
</dbReference>
<evidence type="ECO:0000256" key="8">
    <source>
        <dbReference type="ARBA" id="ARBA00067891"/>
    </source>
</evidence>
<keyword evidence="7" id="KW-0804">Transcription</keyword>
<sequence>MLHISFRLLMNPSRPDPPMLKRHMPSLTALQCFEAVARHLSFTRASEELALTQSAVSKQVAQLEDMLQHLLFRRVRRRLQLTPAGALYLAEVRKILTQVEMSTHYMLSYGGETEVLRVATPPTFGARWLIPRLKGWRLRHPNIHLDVRNELEPDALVQGRADVALFFGQGALPGAECIRLFSEEVVPVCAPSTLPEAPFTDPTQLTRLVLLQNATRPEAWHEWFQSQGRHTEHSYHGPRFDTSYMCIRAAQAGCGVALLPRFLVEEELAEGKLAIPWDHAMPSRNAYYLAYPEHTAEVPKVRDFVRWMREQLEPPHQEKTE</sequence>
<dbReference type="InterPro" id="IPR036390">
    <property type="entry name" value="WH_DNA-bd_sf"/>
</dbReference>
<feature type="domain" description="HTH lysR-type" evidence="10">
    <location>
        <begin position="25"/>
        <end position="82"/>
    </location>
</feature>
<keyword evidence="4" id="KW-0805">Transcription regulation</keyword>
<name>A0A679GV80_9GAMM</name>
<dbReference type="PANTHER" id="PTHR30537">
    <property type="entry name" value="HTH-TYPE TRANSCRIPTIONAL REGULATOR"/>
    <property type="match status" value="1"/>
</dbReference>
<dbReference type="PANTHER" id="PTHR30537:SF26">
    <property type="entry name" value="GLYCINE CLEAVAGE SYSTEM TRANSCRIPTIONAL ACTIVATOR"/>
    <property type="match status" value="1"/>
</dbReference>
<keyword evidence="3" id="KW-0028">Amino-acid biosynthesis</keyword>
<keyword evidence="2" id="KW-0678">Repressor</keyword>
<keyword evidence="6" id="KW-0057">Aromatic amino acid biosynthesis</keyword>
<proteinExistence type="inferred from homology"/>
<dbReference type="Proteomes" id="UP000501237">
    <property type="component" value="Chromosome"/>
</dbReference>